<evidence type="ECO:0000313" key="2">
    <source>
        <dbReference type="EMBL" id="BFO73013.1"/>
    </source>
</evidence>
<dbReference type="InterPro" id="IPR036781">
    <property type="entry name" value="Smr_assoc-like_sf"/>
</dbReference>
<dbReference type="InterPro" id="IPR018598">
    <property type="entry name" value="DUF2027"/>
</dbReference>
<protein>
    <submittedName>
        <fullName evidence="2">DUF2027 domain-containing protein</fullName>
    </submittedName>
</protein>
<dbReference type="InterPro" id="IPR002625">
    <property type="entry name" value="Smr_dom"/>
</dbReference>
<dbReference type="Pfam" id="PF09640">
    <property type="entry name" value="DUF2027"/>
    <property type="match status" value="1"/>
</dbReference>
<dbReference type="AlphaFoldDB" id="A0AB33IYD1"/>
<dbReference type="Gene3D" id="2.60.40.1600">
    <property type="entry name" value="Smr-associated-like"/>
    <property type="match status" value="1"/>
</dbReference>
<dbReference type="EMBL" id="AP035786">
    <property type="protein sequence ID" value="BFO73013.1"/>
    <property type="molecule type" value="Genomic_DNA"/>
</dbReference>
<dbReference type="Pfam" id="PF01713">
    <property type="entry name" value="Smr"/>
    <property type="match status" value="1"/>
</dbReference>
<accession>A0AB33IYD1</accession>
<dbReference type="PROSITE" id="PS50828">
    <property type="entry name" value="SMR"/>
    <property type="match status" value="1"/>
</dbReference>
<dbReference type="InterPro" id="IPR036063">
    <property type="entry name" value="Smr_dom_sf"/>
</dbReference>
<organism evidence="2">
    <name type="scientific">Prevotella sp. GTC17254</name>
    <dbReference type="NCBI Taxonomy" id="3236794"/>
    <lineage>
        <taxon>Bacteria</taxon>
        <taxon>Pseudomonadati</taxon>
        <taxon>Bacteroidota</taxon>
        <taxon>Bacteroidia</taxon>
        <taxon>Bacteroidales</taxon>
        <taxon>Prevotellaceae</taxon>
        <taxon>Prevotella</taxon>
    </lineage>
</organism>
<evidence type="ECO:0000259" key="1">
    <source>
        <dbReference type="PROSITE" id="PS50828"/>
    </source>
</evidence>
<dbReference type="SUPFAM" id="SSF158949">
    <property type="entry name" value="Smr-associated domain-like"/>
    <property type="match status" value="1"/>
</dbReference>
<name>A0AB33IYD1_9BACT</name>
<reference evidence="2" key="1">
    <citation type="submission" date="2024-07" db="EMBL/GenBank/DDBJ databases">
        <title>Complete genome sequence of Prevotella sp. YM-2024 GTC17254.</title>
        <authorList>
            <person name="Hayashi M."/>
            <person name="Muto Y."/>
            <person name="Tanaka K."/>
            <person name="Niwa H."/>
        </authorList>
    </citation>
    <scope>NUCLEOTIDE SEQUENCE</scope>
    <source>
        <strain evidence="2">GTC17254</strain>
    </source>
</reference>
<feature type="domain" description="Smr" evidence="1">
    <location>
        <begin position="316"/>
        <end position="380"/>
    </location>
</feature>
<dbReference type="Gene3D" id="3.30.1370.110">
    <property type="match status" value="1"/>
</dbReference>
<proteinExistence type="predicted"/>
<sequence>MKIGDKVRFLNDIGGGTIAGFQGHDIVLVEDEDGFQIPVSKADIVVTNMDDYSTAKAIKLKTKALEKKQKQEQEGEYEYHSIKALLHDEENVDTTDDDDLAEEREITFKQPIEERKGGDLLNLYLAFVPKDKLSITQTSFKVYLVNDCNYYVQCAYASCQENNYNLRFQGEIAPNTQILIEELERETINDISRISLQAFFFKRDKTYIGKPSFDIRQKIDPVKFYKSHTFIENDFFDSPALLYHLIHDDEPLTMPTVKTTNSPEVVGNKDSHDTARQSKRFISKKDADIVVVDLHAHELLDTTAGMKPEDIRNYQMEKFNEIMNHYKNRQGQKIIFIHGKGNGVLRQSIIHELNYKYKKVQYQDASFLEYGYGATQVIIK</sequence>
<gene>
    <name evidence="2" type="ORF">GTC17254_06100</name>
</gene>